<accession>A0ABT2K7W9</accession>
<organism evidence="1 2">
    <name type="scientific">Paracoccus maritimus</name>
    <dbReference type="NCBI Taxonomy" id="2933292"/>
    <lineage>
        <taxon>Bacteria</taxon>
        <taxon>Pseudomonadati</taxon>
        <taxon>Pseudomonadota</taxon>
        <taxon>Alphaproteobacteria</taxon>
        <taxon>Rhodobacterales</taxon>
        <taxon>Paracoccaceae</taxon>
        <taxon>Paracoccus</taxon>
    </lineage>
</organism>
<gene>
    <name evidence="1" type="ORF">MU516_07035</name>
</gene>
<comment type="caution">
    <text evidence="1">The sequence shown here is derived from an EMBL/GenBank/DDBJ whole genome shotgun (WGS) entry which is preliminary data.</text>
</comment>
<dbReference type="EMBL" id="JANAVZ010000003">
    <property type="protein sequence ID" value="MCT4332620.1"/>
    <property type="molecule type" value="Genomic_DNA"/>
</dbReference>
<sequence>MPIDPLGGRIDAPAEAAPYRNALVITPNDDADLPVIPSAFYIPPFVPGRWSTSLTGPTYTAGNLIVDQAGEITQDAEGEQAMFVNEFPWAWGCGQRPAEVALILQNGEAITAHAPSAADRRNEFLILPFRPRRILRTGTTVHQIVLLW</sequence>
<name>A0ABT2K7W9_9RHOB</name>
<evidence type="ECO:0000313" key="2">
    <source>
        <dbReference type="Proteomes" id="UP001320702"/>
    </source>
</evidence>
<proteinExistence type="predicted"/>
<reference evidence="1 2" key="1">
    <citation type="submission" date="2022-04" db="EMBL/GenBank/DDBJ databases">
        <title>Paracoccus sp. YLB-12 draft genome sequence.</title>
        <authorList>
            <person name="Yu L."/>
        </authorList>
    </citation>
    <scope>NUCLEOTIDE SEQUENCE [LARGE SCALE GENOMIC DNA]</scope>
    <source>
        <strain evidence="1 2">YLB-12</strain>
    </source>
</reference>
<dbReference type="RefSeq" id="WP_260276509.1">
    <property type="nucleotide sequence ID" value="NZ_JANAVZ010000003.1"/>
</dbReference>
<protein>
    <submittedName>
        <fullName evidence="1">Uncharacterized protein</fullName>
    </submittedName>
</protein>
<evidence type="ECO:0000313" key="1">
    <source>
        <dbReference type="EMBL" id="MCT4332620.1"/>
    </source>
</evidence>
<keyword evidence="2" id="KW-1185">Reference proteome</keyword>
<dbReference type="Proteomes" id="UP001320702">
    <property type="component" value="Unassembled WGS sequence"/>
</dbReference>